<feature type="region of interest" description="Disordered" evidence="1">
    <location>
        <begin position="1"/>
        <end position="22"/>
    </location>
</feature>
<dbReference type="Proteomes" id="UP000037751">
    <property type="component" value="Unassembled WGS sequence"/>
</dbReference>
<dbReference type="OrthoDB" id="3364995at2759"/>
<organism evidence="2 3">
    <name type="scientific">Malassezia pachydermatis</name>
    <dbReference type="NCBI Taxonomy" id="77020"/>
    <lineage>
        <taxon>Eukaryota</taxon>
        <taxon>Fungi</taxon>
        <taxon>Dikarya</taxon>
        <taxon>Basidiomycota</taxon>
        <taxon>Ustilaginomycotina</taxon>
        <taxon>Malasseziomycetes</taxon>
        <taxon>Malasseziales</taxon>
        <taxon>Malasseziaceae</taxon>
        <taxon>Malassezia</taxon>
    </lineage>
</organism>
<evidence type="ECO:0000313" key="2">
    <source>
        <dbReference type="EMBL" id="KOS14842.1"/>
    </source>
</evidence>
<protein>
    <submittedName>
        <fullName evidence="2">Uncharacterized protein</fullName>
    </submittedName>
</protein>
<name>A0A0M9VPV0_9BASI</name>
<comment type="caution">
    <text evidence="2">The sequence shown here is derived from an EMBL/GenBank/DDBJ whole genome shotgun (WGS) entry which is preliminary data.</text>
</comment>
<reference evidence="2 3" key="1">
    <citation type="submission" date="2015-07" db="EMBL/GenBank/DDBJ databases">
        <title>Draft Genome Sequence of Malassezia furfur CBS1878 and Malassezia pachydermatis CBS1879.</title>
        <authorList>
            <person name="Triana S."/>
            <person name="Ohm R."/>
            <person name="Gonzalez A."/>
            <person name="DeCock H."/>
            <person name="Restrepo S."/>
            <person name="Celis A."/>
        </authorList>
    </citation>
    <scope>NUCLEOTIDE SEQUENCE [LARGE SCALE GENOMIC DNA]</scope>
    <source>
        <strain evidence="2 3">CBS 1879</strain>
    </source>
</reference>
<evidence type="ECO:0000313" key="3">
    <source>
        <dbReference type="Proteomes" id="UP000037751"/>
    </source>
</evidence>
<gene>
    <name evidence="2" type="ORF">Malapachy_0787</name>
</gene>
<evidence type="ECO:0000256" key="1">
    <source>
        <dbReference type="SAM" id="MobiDB-lite"/>
    </source>
</evidence>
<keyword evidence="3" id="KW-1185">Reference proteome</keyword>
<dbReference type="GeneID" id="28727175"/>
<dbReference type="AlphaFoldDB" id="A0A0M9VPV0"/>
<proteinExistence type="predicted"/>
<dbReference type="EMBL" id="LGAV01000003">
    <property type="protein sequence ID" value="KOS14842.1"/>
    <property type="molecule type" value="Genomic_DNA"/>
</dbReference>
<feature type="region of interest" description="Disordered" evidence="1">
    <location>
        <begin position="168"/>
        <end position="209"/>
    </location>
</feature>
<accession>A0A0M9VPV0</accession>
<dbReference type="VEuPathDB" id="FungiDB:Malapachy_0787"/>
<feature type="compositionally biased region" description="Low complexity" evidence="1">
    <location>
        <begin position="182"/>
        <end position="195"/>
    </location>
</feature>
<sequence>MQYGPPTPIEQNKPLEDSTTPFRQKETPVDLWRHMNSDHLGYRASEWALLGVERRDVRSKYIFTLLHWPTLTMFAWPLDAKDPKMQGACFLTQIDKDASGTDVSGLVRVSLRVLEEVVRAWLRYVRSNPSLRHGRIFAEDADILAICQALFLSPASAAHRHEWLQQQRIPDVPSSLPPSRPSSPDRSSARRTASPKSTALSGMPSHLHS</sequence>
<dbReference type="RefSeq" id="XP_017992474.1">
    <property type="nucleotide sequence ID" value="XM_018135300.1"/>
</dbReference>